<dbReference type="InterPro" id="IPR018673">
    <property type="entry name" value="DUF2141"/>
</dbReference>
<feature type="chain" id="PRO_5006014199" description="DUF2141 domain-containing protein" evidence="1">
    <location>
        <begin position="22"/>
        <end position="140"/>
    </location>
</feature>
<protein>
    <recommendedName>
        <fullName evidence="4">DUF2141 domain-containing protein</fullName>
    </recommendedName>
</protein>
<dbReference type="Pfam" id="PF09912">
    <property type="entry name" value="DUF2141"/>
    <property type="match status" value="1"/>
</dbReference>
<dbReference type="EMBL" id="CP013002">
    <property type="protein sequence ID" value="ALL12490.1"/>
    <property type="molecule type" value="Genomic_DNA"/>
</dbReference>
<feature type="signal peptide" evidence="1">
    <location>
        <begin position="1"/>
        <end position="21"/>
    </location>
</feature>
<sequence length="140" mass="14480">MQRLAAAALIAAVAFAGTASAGTVNLTLDGVQPRGGRILVTVQSRDQFMKPAQTSGAVLDGSSSGQLKVALPNVPAGDYAISVLHDADQSWGMTMGADGKPAEGWTMNKAGDLRAKPTFDQVKVSLDGDASLTQTMMYPK</sequence>
<evidence type="ECO:0000313" key="2">
    <source>
        <dbReference type="EMBL" id="ALL12490.1"/>
    </source>
</evidence>
<dbReference type="RefSeq" id="WP_062144305.1">
    <property type="nucleotide sequence ID" value="NZ_CP013002.1"/>
</dbReference>
<name>A0A0N7JH60_9CAUL</name>
<proteinExistence type="predicted"/>
<dbReference type="OrthoDB" id="9788332at2"/>
<keyword evidence="3" id="KW-1185">Reference proteome</keyword>
<gene>
    <name evidence="2" type="ORF">AQ619_03475</name>
</gene>
<dbReference type="AlphaFoldDB" id="A0A0N7JH60"/>
<dbReference type="Proteomes" id="UP000056905">
    <property type="component" value="Chromosome"/>
</dbReference>
<accession>A0A0N7JH60</accession>
<organism evidence="2 3">
    <name type="scientific">Caulobacter henricii</name>
    <dbReference type="NCBI Taxonomy" id="69395"/>
    <lineage>
        <taxon>Bacteria</taxon>
        <taxon>Pseudomonadati</taxon>
        <taxon>Pseudomonadota</taxon>
        <taxon>Alphaproteobacteria</taxon>
        <taxon>Caulobacterales</taxon>
        <taxon>Caulobacteraceae</taxon>
        <taxon>Caulobacter</taxon>
    </lineage>
</organism>
<evidence type="ECO:0008006" key="4">
    <source>
        <dbReference type="Google" id="ProtNLM"/>
    </source>
</evidence>
<evidence type="ECO:0000256" key="1">
    <source>
        <dbReference type="SAM" id="SignalP"/>
    </source>
</evidence>
<keyword evidence="1" id="KW-0732">Signal</keyword>
<dbReference type="KEGG" id="chq:AQ619_03475"/>
<evidence type="ECO:0000313" key="3">
    <source>
        <dbReference type="Proteomes" id="UP000056905"/>
    </source>
</evidence>
<reference evidence="2 3" key="1">
    <citation type="submission" date="2015-10" db="EMBL/GenBank/DDBJ databases">
        <title>Conservation of the essential genome among Caulobacter and Brevundimonas species.</title>
        <authorList>
            <person name="Scott D."/>
            <person name="Ely B."/>
        </authorList>
    </citation>
    <scope>NUCLEOTIDE SEQUENCE [LARGE SCALE GENOMIC DNA]</scope>
    <source>
        <strain evidence="2 3">CB4</strain>
    </source>
</reference>
<dbReference type="STRING" id="69395.AQ619_03475"/>